<protein>
    <recommendedName>
        <fullName evidence="4">DUF4831 domain-containing protein</fullName>
    </recommendedName>
</protein>
<keyword evidence="1" id="KW-0732">Signal</keyword>
<reference key="1">
    <citation type="submission" date="2010-11" db="EMBL/GenBank/DDBJ databases">
        <title>The complete genome of Paludibacter propionicigenes DSM 17365.</title>
        <authorList>
            <consortium name="US DOE Joint Genome Institute (JGI-PGF)"/>
            <person name="Lucas S."/>
            <person name="Copeland A."/>
            <person name="Lapidus A."/>
            <person name="Bruce D."/>
            <person name="Goodwin L."/>
            <person name="Pitluck S."/>
            <person name="Kyrpides N."/>
            <person name="Mavromatis K."/>
            <person name="Ivanova N."/>
            <person name="Munk A.C."/>
            <person name="Brettin T."/>
            <person name="Detter J.C."/>
            <person name="Han C."/>
            <person name="Tapia R."/>
            <person name="Land M."/>
            <person name="Hauser L."/>
            <person name="Markowitz V."/>
            <person name="Cheng J.-F."/>
            <person name="Hugenholtz P."/>
            <person name="Woyke T."/>
            <person name="Wu D."/>
            <person name="Gronow S."/>
            <person name="Wellnitz S."/>
            <person name="Brambilla E."/>
            <person name="Klenk H.-P."/>
            <person name="Eisen J.A."/>
        </authorList>
    </citation>
    <scope>NUCLEOTIDE SEQUENCE</scope>
    <source>
        <strain>WB4</strain>
    </source>
</reference>
<organism evidence="2 3">
    <name type="scientific">Paludibacter propionicigenes (strain DSM 17365 / JCM 13257 / WB4)</name>
    <dbReference type="NCBI Taxonomy" id="694427"/>
    <lineage>
        <taxon>Bacteria</taxon>
        <taxon>Pseudomonadati</taxon>
        <taxon>Bacteroidota</taxon>
        <taxon>Bacteroidia</taxon>
        <taxon>Bacteroidales</taxon>
        <taxon>Paludibacteraceae</taxon>
        <taxon>Paludibacter</taxon>
    </lineage>
</organism>
<sequence length="344" mass="37704">MKKLLLFTLLAFALMVKAQVPFSSVDGESVLVYSLPKTVFCIEIETEKISQKPGKFYRYSERYLATNKVITEEKTIYKIKNISVKTKAVADLGRTYSVTPSGNLQTSRLSVNADGLLRGVNLTPEPQTSFVKSIDTPKNENSVLDALLPLGEEYMMAGSEAKLAEGAAKQIYRIRESRMGLLTADVEKMPADGESLKAMLEGMNKLEKKLTELFVGETTTETQTKTLYLTPMTTINNDVLFRFSALKGVVAADDLSGVPYYISLVPVEKVLTSGSKSKSESGALYTVIPVATLFTIGDGVNTVFSNQFLVSQFGKTVSLPESLFKQANIKVRVDVQTGRLLGVE</sequence>
<dbReference type="HOGENOM" id="CLU_067505_0_0_10"/>
<reference evidence="2 3" key="2">
    <citation type="journal article" date="2011" name="Stand. Genomic Sci.">
        <title>Complete genome sequence of Paludibacter propionicigenes type strain (WB4).</title>
        <authorList>
            <person name="Gronow S."/>
            <person name="Munk C."/>
            <person name="Lapidus A."/>
            <person name="Nolan M."/>
            <person name="Lucas S."/>
            <person name="Hammon N."/>
            <person name="Deshpande S."/>
            <person name="Cheng J.F."/>
            <person name="Tapia R."/>
            <person name="Han C."/>
            <person name="Goodwin L."/>
            <person name="Pitluck S."/>
            <person name="Liolios K."/>
            <person name="Ivanova N."/>
            <person name="Mavromatis K."/>
            <person name="Mikhailova N."/>
            <person name="Pati A."/>
            <person name="Chen A."/>
            <person name="Palaniappan K."/>
            <person name="Land M."/>
            <person name="Hauser L."/>
            <person name="Chang Y.J."/>
            <person name="Jeffries C.D."/>
            <person name="Brambilla E."/>
            <person name="Rohde M."/>
            <person name="Goker M."/>
            <person name="Detter J.C."/>
            <person name="Woyke T."/>
            <person name="Bristow J."/>
            <person name="Eisen J.A."/>
            <person name="Markowitz V."/>
            <person name="Hugenholtz P."/>
            <person name="Kyrpides N.C."/>
            <person name="Klenk H.P."/>
        </authorList>
    </citation>
    <scope>NUCLEOTIDE SEQUENCE [LARGE SCALE GENOMIC DNA]</scope>
    <source>
        <strain evidence="3">DSM 17365 / JCM 13257 / WB4</strain>
    </source>
</reference>
<proteinExistence type="predicted"/>
<dbReference type="KEGG" id="ppn:Palpr_2435"/>
<dbReference type="EMBL" id="CP002345">
    <property type="protein sequence ID" value="ADQ80567.1"/>
    <property type="molecule type" value="Genomic_DNA"/>
</dbReference>
<feature type="chain" id="PRO_5003187710" description="DUF4831 domain-containing protein" evidence="1">
    <location>
        <begin position="19"/>
        <end position="344"/>
    </location>
</feature>
<dbReference type="eggNOG" id="ENOG502ZAG0">
    <property type="taxonomic scope" value="Bacteria"/>
</dbReference>
<dbReference type="AlphaFoldDB" id="E4T773"/>
<dbReference type="Pfam" id="PF16115">
    <property type="entry name" value="DUF4831"/>
    <property type="match status" value="1"/>
</dbReference>
<accession>E4T773</accession>
<keyword evidence="3" id="KW-1185">Reference proteome</keyword>
<evidence type="ECO:0000313" key="2">
    <source>
        <dbReference type="EMBL" id="ADQ80567.1"/>
    </source>
</evidence>
<dbReference type="RefSeq" id="WP_013445936.1">
    <property type="nucleotide sequence ID" value="NC_014734.1"/>
</dbReference>
<gene>
    <name evidence="2" type="ordered locus">Palpr_2435</name>
</gene>
<name>E4T773_PALPW</name>
<evidence type="ECO:0008006" key="4">
    <source>
        <dbReference type="Google" id="ProtNLM"/>
    </source>
</evidence>
<dbReference type="OrthoDB" id="1092380at2"/>
<dbReference type="Proteomes" id="UP000008718">
    <property type="component" value="Chromosome"/>
</dbReference>
<dbReference type="InterPro" id="IPR032265">
    <property type="entry name" value="DUF4831"/>
</dbReference>
<evidence type="ECO:0000313" key="3">
    <source>
        <dbReference type="Proteomes" id="UP000008718"/>
    </source>
</evidence>
<feature type="signal peptide" evidence="1">
    <location>
        <begin position="1"/>
        <end position="18"/>
    </location>
</feature>
<evidence type="ECO:0000256" key="1">
    <source>
        <dbReference type="SAM" id="SignalP"/>
    </source>
</evidence>